<dbReference type="OrthoDB" id="2305296at2759"/>
<dbReference type="Proteomes" id="UP001153678">
    <property type="component" value="Unassembled WGS sequence"/>
</dbReference>
<dbReference type="EMBL" id="CAMKVN010005772">
    <property type="protein sequence ID" value="CAI2189353.1"/>
    <property type="molecule type" value="Genomic_DNA"/>
</dbReference>
<proteinExistence type="predicted"/>
<gene>
    <name evidence="1" type="ORF">FWILDA_LOCUS14036</name>
</gene>
<name>A0A9W4T1Y3_9GLOM</name>
<organism evidence="1 2">
    <name type="scientific">Funneliformis geosporum</name>
    <dbReference type="NCBI Taxonomy" id="1117311"/>
    <lineage>
        <taxon>Eukaryota</taxon>
        <taxon>Fungi</taxon>
        <taxon>Fungi incertae sedis</taxon>
        <taxon>Mucoromycota</taxon>
        <taxon>Glomeromycotina</taxon>
        <taxon>Glomeromycetes</taxon>
        <taxon>Glomerales</taxon>
        <taxon>Glomeraceae</taxon>
        <taxon>Funneliformis</taxon>
    </lineage>
</organism>
<comment type="caution">
    <text evidence="1">The sequence shown here is derived from an EMBL/GenBank/DDBJ whole genome shotgun (WGS) entry which is preliminary data.</text>
</comment>
<sequence>EINFSWQEEFCMFYLTRKWNQKSIDRLLVLYKTGTLYIAPVQITFDKKNHSDSEGAFFSEIWLELKLGINNLNVEIIFIWITQKNEADVEVTRKVIRRTKVSKYKKEVEINPDYTTVVAGFANINRDIYRYIS</sequence>
<accession>A0A9W4T1Y3</accession>
<feature type="non-terminal residue" evidence="1">
    <location>
        <position position="1"/>
    </location>
</feature>
<evidence type="ECO:0000313" key="2">
    <source>
        <dbReference type="Proteomes" id="UP001153678"/>
    </source>
</evidence>
<dbReference type="AlphaFoldDB" id="A0A9W4T1Y3"/>
<keyword evidence="2" id="KW-1185">Reference proteome</keyword>
<protein>
    <submittedName>
        <fullName evidence="1">5356_t:CDS:1</fullName>
    </submittedName>
</protein>
<evidence type="ECO:0000313" key="1">
    <source>
        <dbReference type="EMBL" id="CAI2189353.1"/>
    </source>
</evidence>
<reference evidence="1" key="1">
    <citation type="submission" date="2022-08" db="EMBL/GenBank/DDBJ databases">
        <authorList>
            <person name="Kallberg Y."/>
            <person name="Tangrot J."/>
            <person name="Rosling A."/>
        </authorList>
    </citation>
    <scope>NUCLEOTIDE SEQUENCE</scope>
    <source>
        <strain evidence="1">Wild A</strain>
    </source>
</reference>